<protein>
    <submittedName>
        <fullName evidence="2">Zinc finger CCHC domain-containing protein 8</fullName>
    </submittedName>
</protein>
<dbReference type="AlphaFoldDB" id="A0A091DLE6"/>
<feature type="region of interest" description="Disordered" evidence="1">
    <location>
        <begin position="74"/>
        <end position="112"/>
    </location>
</feature>
<keyword evidence="3" id="KW-1185">Reference proteome</keyword>
<gene>
    <name evidence="2" type="ORF">H920_07322</name>
</gene>
<dbReference type="EMBL" id="KN122298">
    <property type="protein sequence ID" value="KFO31268.1"/>
    <property type="molecule type" value="Genomic_DNA"/>
</dbReference>
<accession>A0A091DLE6</accession>
<proteinExistence type="predicted"/>
<name>A0A091DLE6_FUKDA</name>
<feature type="compositionally biased region" description="Pro residues" evidence="1">
    <location>
        <begin position="101"/>
        <end position="112"/>
    </location>
</feature>
<organism evidence="2 3">
    <name type="scientific">Fukomys damarensis</name>
    <name type="common">Damaraland mole rat</name>
    <name type="synonym">Cryptomys damarensis</name>
    <dbReference type="NCBI Taxonomy" id="885580"/>
    <lineage>
        <taxon>Eukaryota</taxon>
        <taxon>Metazoa</taxon>
        <taxon>Chordata</taxon>
        <taxon>Craniata</taxon>
        <taxon>Vertebrata</taxon>
        <taxon>Euteleostomi</taxon>
        <taxon>Mammalia</taxon>
        <taxon>Eutheria</taxon>
        <taxon>Euarchontoglires</taxon>
        <taxon>Glires</taxon>
        <taxon>Rodentia</taxon>
        <taxon>Hystricomorpha</taxon>
        <taxon>Bathyergidae</taxon>
        <taxon>Fukomys</taxon>
    </lineage>
</organism>
<dbReference type="Proteomes" id="UP000028990">
    <property type="component" value="Unassembled WGS sequence"/>
</dbReference>
<evidence type="ECO:0000256" key="1">
    <source>
        <dbReference type="SAM" id="MobiDB-lite"/>
    </source>
</evidence>
<reference evidence="2 3" key="1">
    <citation type="submission" date="2013-11" db="EMBL/GenBank/DDBJ databases">
        <title>The Damaraland mole rat (Fukomys damarensis) genome and evolution of African mole rats.</title>
        <authorList>
            <person name="Gladyshev V.N."/>
            <person name="Fang X."/>
        </authorList>
    </citation>
    <scope>NUCLEOTIDE SEQUENCE [LARGE SCALE GENOMIC DNA]</scope>
    <source>
        <tissue evidence="2">Liver</tissue>
    </source>
</reference>
<sequence>MATSKCTAVPAAAEKALLLSRKSIFIQMHHVQLFRDVSSEQGKHLEGQLEDTNQMTLHSAGRAQVACSLTSGLTGEQGEKNLETPLSPSEAGHLSSLPLTGAPPPTPVTGPRPRPQLQWWTRTHGLWGSTGSSKGGSEWHQNGESISSNWDLPVDTPLNGDSVSHHGRHGRAKVLGLPVPEEKQIEELVVEEPEAQTLTKTEQVEQPWSPAPEATLVCQKATTTEADAKALCTGRAMWGQTVSCHQEQRQPEAPACGHQPFSALNFTPQPRGAQTCNWNLAIQI</sequence>
<evidence type="ECO:0000313" key="2">
    <source>
        <dbReference type="EMBL" id="KFO31268.1"/>
    </source>
</evidence>
<evidence type="ECO:0000313" key="3">
    <source>
        <dbReference type="Proteomes" id="UP000028990"/>
    </source>
</evidence>